<evidence type="ECO:0000313" key="9">
    <source>
        <dbReference type="Proteomes" id="UP000015453"/>
    </source>
</evidence>
<feature type="non-terminal residue" evidence="8">
    <location>
        <position position="277"/>
    </location>
</feature>
<proteinExistence type="predicted"/>
<dbReference type="AlphaFoldDB" id="S8DGM1"/>
<evidence type="ECO:0000259" key="7">
    <source>
        <dbReference type="Pfam" id="PF14008"/>
    </source>
</evidence>
<name>S8DGM1_9LAMI</name>
<comment type="caution">
    <text evidence="8">The sequence shown here is derived from an EMBL/GenBank/DDBJ whole genome shotgun (WGS) entry which is preliminary data.</text>
</comment>
<dbReference type="Pfam" id="PF14008">
    <property type="entry name" value="Metallophos_C"/>
    <property type="match status" value="1"/>
</dbReference>
<dbReference type="PANTHER" id="PTHR22953">
    <property type="entry name" value="ACID PHOSPHATASE RELATED"/>
    <property type="match status" value="1"/>
</dbReference>
<dbReference type="GO" id="GO:0003993">
    <property type="term" value="F:acid phosphatase activity"/>
    <property type="evidence" value="ECO:0007669"/>
    <property type="project" value="UniProtKB-EC"/>
</dbReference>
<evidence type="ECO:0000259" key="6">
    <source>
        <dbReference type="Pfam" id="PF00149"/>
    </source>
</evidence>
<dbReference type="PANTHER" id="PTHR22953:SF7">
    <property type="entry name" value="PURPLE ACID PHOSPHATASE 22"/>
    <property type="match status" value="1"/>
</dbReference>
<evidence type="ECO:0000256" key="1">
    <source>
        <dbReference type="ARBA" id="ARBA00000032"/>
    </source>
</evidence>
<dbReference type="OrthoDB" id="45007at2759"/>
<dbReference type="Proteomes" id="UP000015453">
    <property type="component" value="Unassembled WGS sequence"/>
</dbReference>
<dbReference type="InterPro" id="IPR039331">
    <property type="entry name" value="PAPs-like"/>
</dbReference>
<sequence>LSGDLGQTEWTNSTLSHIGGAGHDVFILPGDLSYADTDQPKWDSFGRLVEPHASSRPWMVTQGNHEIESFPIILPPPFRSYDARWLMPHLESGSPSNLFYSFDVAGAHVVMLGSYTDFGPGSDQYAWLESDLKGVDRGKTPWLFAVLHAPWYNSNFAHRGEGEKMRKAVEGLLYGARVDALFAGHVHAYERFNRIYDNEADECGIVHVTIGDGGNREGLATSYVSPPPSISVFREASFGHGRLRLINSTHAHWSWHRNDDSVSVVADEVWIRSLSSS</sequence>
<dbReference type="InterPro" id="IPR041792">
    <property type="entry name" value="MPP_PAP"/>
</dbReference>
<comment type="catalytic activity">
    <reaction evidence="1">
        <text>a phosphate monoester + H2O = an alcohol + phosphate</text>
        <dbReference type="Rhea" id="RHEA:15017"/>
        <dbReference type="ChEBI" id="CHEBI:15377"/>
        <dbReference type="ChEBI" id="CHEBI:30879"/>
        <dbReference type="ChEBI" id="CHEBI:43474"/>
        <dbReference type="ChEBI" id="CHEBI:67140"/>
        <dbReference type="EC" id="3.1.3.2"/>
    </reaction>
</comment>
<dbReference type="CDD" id="cd00839">
    <property type="entry name" value="MPP_PAPs"/>
    <property type="match status" value="1"/>
</dbReference>
<dbReference type="SUPFAM" id="SSF56300">
    <property type="entry name" value="Metallo-dependent phosphatases"/>
    <property type="match status" value="1"/>
</dbReference>
<evidence type="ECO:0000256" key="2">
    <source>
        <dbReference type="ARBA" id="ARBA00001947"/>
    </source>
</evidence>
<organism evidence="8 9">
    <name type="scientific">Genlisea aurea</name>
    <dbReference type="NCBI Taxonomy" id="192259"/>
    <lineage>
        <taxon>Eukaryota</taxon>
        <taxon>Viridiplantae</taxon>
        <taxon>Streptophyta</taxon>
        <taxon>Embryophyta</taxon>
        <taxon>Tracheophyta</taxon>
        <taxon>Spermatophyta</taxon>
        <taxon>Magnoliopsida</taxon>
        <taxon>eudicotyledons</taxon>
        <taxon>Gunneridae</taxon>
        <taxon>Pentapetalae</taxon>
        <taxon>asterids</taxon>
        <taxon>lamiids</taxon>
        <taxon>Lamiales</taxon>
        <taxon>Lentibulariaceae</taxon>
        <taxon>Genlisea</taxon>
    </lineage>
</organism>
<feature type="domain" description="Purple acid phosphatase C-terminal" evidence="7">
    <location>
        <begin position="204"/>
        <end position="264"/>
    </location>
</feature>
<evidence type="ECO:0000256" key="3">
    <source>
        <dbReference type="ARBA" id="ARBA00012646"/>
    </source>
</evidence>
<keyword evidence="9" id="KW-1185">Reference proteome</keyword>
<dbReference type="EC" id="3.1.3.2" evidence="3"/>
<evidence type="ECO:0000256" key="4">
    <source>
        <dbReference type="ARBA" id="ARBA00022729"/>
    </source>
</evidence>
<protein>
    <recommendedName>
        <fullName evidence="3">acid phosphatase</fullName>
        <ecNumber evidence="3">3.1.3.2</ecNumber>
    </recommendedName>
</protein>
<evidence type="ECO:0000313" key="8">
    <source>
        <dbReference type="EMBL" id="EPS61933.1"/>
    </source>
</evidence>
<evidence type="ECO:0000256" key="5">
    <source>
        <dbReference type="ARBA" id="ARBA00023180"/>
    </source>
</evidence>
<keyword evidence="5" id="KW-0325">Glycoprotein</keyword>
<dbReference type="InterPro" id="IPR029052">
    <property type="entry name" value="Metallo-depent_PP-like"/>
</dbReference>
<reference evidence="8 9" key="1">
    <citation type="journal article" date="2013" name="BMC Genomics">
        <title>The miniature genome of a carnivorous plant Genlisea aurea contains a low number of genes and short non-coding sequences.</title>
        <authorList>
            <person name="Leushkin E.V."/>
            <person name="Sutormin R.A."/>
            <person name="Nabieva E.R."/>
            <person name="Penin A.A."/>
            <person name="Kondrashov A.S."/>
            <person name="Logacheva M.D."/>
        </authorList>
    </citation>
    <scope>NUCLEOTIDE SEQUENCE [LARGE SCALE GENOMIC DNA]</scope>
</reference>
<dbReference type="EMBL" id="AUSU01006501">
    <property type="protein sequence ID" value="EPS61933.1"/>
    <property type="molecule type" value="Genomic_DNA"/>
</dbReference>
<dbReference type="InterPro" id="IPR025733">
    <property type="entry name" value="PAPs_C"/>
</dbReference>
<accession>S8DGM1</accession>
<gene>
    <name evidence="8" type="ORF">M569_12858</name>
</gene>
<keyword evidence="4" id="KW-0732">Signal</keyword>
<dbReference type="InterPro" id="IPR004843">
    <property type="entry name" value="Calcineurin-like_PHP"/>
</dbReference>
<dbReference type="Pfam" id="PF00149">
    <property type="entry name" value="Metallophos"/>
    <property type="match status" value="1"/>
</dbReference>
<dbReference type="Gene3D" id="3.60.21.10">
    <property type="match status" value="1"/>
</dbReference>
<comment type="cofactor">
    <cofactor evidence="2">
        <name>Zn(2+)</name>
        <dbReference type="ChEBI" id="CHEBI:29105"/>
    </cofactor>
</comment>
<feature type="non-terminal residue" evidence="8">
    <location>
        <position position="1"/>
    </location>
</feature>
<feature type="domain" description="Calcineurin-like phosphoesterase" evidence="6">
    <location>
        <begin position="14"/>
        <end position="189"/>
    </location>
</feature>